<proteinExistence type="predicted"/>
<evidence type="ECO:0000256" key="2">
    <source>
        <dbReference type="ARBA" id="ARBA00023287"/>
    </source>
</evidence>
<sequence length="140" mass="14963">MMKKIVKNQRGLTLIELLAVIVILGIIAAIAVPAVNAIMNKSKEDALAVEARSVLNAAKMYVAAEKTPVTGAINETSLALKNYLDNPPARYTITITNTNGDYSFSNISVTNKDGKTKNYNQVDLEKKEQSTTTTGTGSGS</sequence>
<dbReference type="GeneID" id="301142051"/>
<evidence type="ECO:0000313" key="4">
    <source>
        <dbReference type="EMBL" id="MED4401095.1"/>
    </source>
</evidence>
<keyword evidence="3" id="KW-1133">Transmembrane helix</keyword>
<dbReference type="EMBL" id="JARTFS010000005">
    <property type="protein sequence ID" value="MED4401095.1"/>
    <property type="molecule type" value="Genomic_DNA"/>
</dbReference>
<keyword evidence="2" id="KW-0178">Competence</keyword>
<organism evidence="4 5">
    <name type="scientific">Metabacillus fastidiosus</name>
    <dbReference type="NCBI Taxonomy" id="1458"/>
    <lineage>
        <taxon>Bacteria</taxon>
        <taxon>Bacillati</taxon>
        <taxon>Bacillota</taxon>
        <taxon>Bacilli</taxon>
        <taxon>Bacillales</taxon>
        <taxon>Bacillaceae</taxon>
        <taxon>Metabacillus</taxon>
    </lineage>
</organism>
<dbReference type="Proteomes" id="UP001342826">
    <property type="component" value="Unassembled WGS sequence"/>
</dbReference>
<protein>
    <submittedName>
        <fullName evidence="4">Type II secretion system protein</fullName>
    </submittedName>
</protein>
<comment type="subcellular location">
    <subcellularLocation>
        <location evidence="1">Cell surface</location>
    </subcellularLocation>
</comment>
<dbReference type="SUPFAM" id="SSF54523">
    <property type="entry name" value="Pili subunits"/>
    <property type="match status" value="1"/>
</dbReference>
<evidence type="ECO:0000256" key="3">
    <source>
        <dbReference type="SAM" id="Phobius"/>
    </source>
</evidence>
<gene>
    <name evidence="4" type="ORF">P9271_07075</name>
</gene>
<reference evidence="4 5" key="1">
    <citation type="submission" date="2023-03" db="EMBL/GenBank/DDBJ databases">
        <title>Bacillus Genome Sequencing.</title>
        <authorList>
            <person name="Dunlap C."/>
        </authorList>
    </citation>
    <scope>NUCLEOTIDE SEQUENCE [LARGE SCALE GENOMIC DNA]</scope>
    <source>
        <strain evidence="4 5">NRS-1717</strain>
    </source>
</reference>
<feature type="transmembrane region" description="Helical" evidence="3">
    <location>
        <begin position="12"/>
        <end position="35"/>
    </location>
</feature>
<keyword evidence="5" id="KW-1185">Reference proteome</keyword>
<evidence type="ECO:0000313" key="5">
    <source>
        <dbReference type="Proteomes" id="UP001342826"/>
    </source>
</evidence>
<dbReference type="PROSITE" id="PS00409">
    <property type="entry name" value="PROKAR_NTER_METHYL"/>
    <property type="match status" value="1"/>
</dbReference>
<dbReference type="RefSeq" id="WP_066232171.1">
    <property type="nucleotide sequence ID" value="NZ_JARTFQ010000007.1"/>
</dbReference>
<dbReference type="PANTHER" id="PTHR30093">
    <property type="entry name" value="GENERAL SECRETION PATHWAY PROTEIN G"/>
    <property type="match status" value="1"/>
</dbReference>
<dbReference type="NCBIfam" id="TIGR02532">
    <property type="entry name" value="IV_pilin_GFxxxE"/>
    <property type="match status" value="1"/>
</dbReference>
<dbReference type="InterPro" id="IPR045584">
    <property type="entry name" value="Pilin-like"/>
</dbReference>
<dbReference type="Pfam" id="PF07963">
    <property type="entry name" value="N_methyl"/>
    <property type="match status" value="1"/>
</dbReference>
<dbReference type="Gene3D" id="3.30.700.10">
    <property type="entry name" value="Glycoprotein, Type 4 Pilin"/>
    <property type="match status" value="1"/>
</dbReference>
<evidence type="ECO:0000256" key="1">
    <source>
        <dbReference type="ARBA" id="ARBA00004241"/>
    </source>
</evidence>
<comment type="caution">
    <text evidence="4">The sequence shown here is derived from an EMBL/GenBank/DDBJ whole genome shotgun (WGS) entry which is preliminary data.</text>
</comment>
<dbReference type="InterPro" id="IPR012902">
    <property type="entry name" value="N_methyl_site"/>
</dbReference>
<accession>A0ABU6NW13</accession>
<name>A0ABU6NW13_9BACI</name>
<keyword evidence="3" id="KW-0472">Membrane</keyword>
<keyword evidence="3" id="KW-0812">Transmembrane</keyword>